<feature type="compositionally biased region" description="Basic and acidic residues" evidence="1">
    <location>
        <begin position="35"/>
        <end position="84"/>
    </location>
</feature>
<keyword evidence="2" id="KW-0472">Membrane</keyword>
<name>A0A0M3DK74_9FIRM</name>
<feature type="region of interest" description="Disordered" evidence="1">
    <location>
        <begin position="1"/>
        <end position="84"/>
    </location>
</feature>
<evidence type="ECO:0000313" key="4">
    <source>
        <dbReference type="Proteomes" id="UP000034407"/>
    </source>
</evidence>
<organism evidence="3 4">
    <name type="scientific">Paraclostridium benzoelyticum</name>
    <dbReference type="NCBI Taxonomy" id="1629550"/>
    <lineage>
        <taxon>Bacteria</taxon>
        <taxon>Bacillati</taxon>
        <taxon>Bacillota</taxon>
        <taxon>Clostridia</taxon>
        <taxon>Peptostreptococcales</taxon>
        <taxon>Peptostreptococcaceae</taxon>
        <taxon>Paraclostridium</taxon>
    </lineage>
</organism>
<protein>
    <submittedName>
        <fullName evidence="3">Uncharacterized protein</fullName>
    </submittedName>
</protein>
<evidence type="ECO:0000256" key="2">
    <source>
        <dbReference type="SAM" id="Phobius"/>
    </source>
</evidence>
<comment type="caution">
    <text evidence="3">The sequence shown here is derived from an EMBL/GenBank/DDBJ whole genome shotgun (WGS) entry which is preliminary data.</text>
</comment>
<feature type="transmembrane region" description="Helical" evidence="2">
    <location>
        <begin position="124"/>
        <end position="143"/>
    </location>
</feature>
<accession>A0A0M3DK74</accession>
<dbReference type="PATRIC" id="fig|1629550.3.peg.24"/>
<sequence>MPNSDLNTSTQEQTNAPESNQPIPDNSDVSIKLEQVIKEIQEDRKIQQEKDKQEQQEKEGQLKEKEKQEQIQKEKDEKSQQDKDTFLKDFNKIVQSSTTGTDTTFQETVNQKLDELIFLKKMDFMSVGLFMSILLVLIFQISFKR</sequence>
<evidence type="ECO:0000313" key="3">
    <source>
        <dbReference type="EMBL" id="KKY02965.1"/>
    </source>
</evidence>
<dbReference type="EMBL" id="LBBT01000010">
    <property type="protein sequence ID" value="KKY02965.1"/>
    <property type="molecule type" value="Genomic_DNA"/>
</dbReference>
<gene>
    <name evidence="3" type="ORF">VN21_00340</name>
</gene>
<feature type="compositionally biased region" description="Polar residues" evidence="1">
    <location>
        <begin position="1"/>
        <end position="29"/>
    </location>
</feature>
<dbReference type="Proteomes" id="UP000034407">
    <property type="component" value="Unassembled WGS sequence"/>
</dbReference>
<dbReference type="RefSeq" id="WP_046821512.1">
    <property type="nucleotide sequence ID" value="NZ_LBBT01000010.1"/>
</dbReference>
<keyword evidence="4" id="KW-1185">Reference proteome</keyword>
<proteinExistence type="predicted"/>
<keyword evidence="2" id="KW-1133">Transmembrane helix</keyword>
<reference evidence="3 4" key="1">
    <citation type="submission" date="2015-04" db="EMBL/GenBank/DDBJ databases">
        <title>Microcin producing Clostridium sp. JC272T.</title>
        <authorList>
            <person name="Jyothsna T."/>
            <person name="Sasikala C."/>
            <person name="Ramana C."/>
        </authorList>
    </citation>
    <scope>NUCLEOTIDE SEQUENCE [LARGE SCALE GENOMIC DNA]</scope>
    <source>
        <strain evidence="3 4">JC272</strain>
    </source>
</reference>
<evidence type="ECO:0000256" key="1">
    <source>
        <dbReference type="SAM" id="MobiDB-lite"/>
    </source>
</evidence>
<dbReference type="AlphaFoldDB" id="A0A0M3DK74"/>
<keyword evidence="2" id="KW-0812">Transmembrane</keyword>